<sequence>MIDEPIVAAMLIFALFALGEFLSVVSRARIPMLFVVMFGYLLLLWTGVFPPDIADKANISAFASILPAVLIVHMGTLIPFKQLKEQYKAVLIALSGILVAVVLVILLVTPFVGYTSSVVGLGPLTGGIIAFVITSERLQELGLVSLITIPALILGIQNFVGMPLAAFFLRKLGVSVQKELRETGYQTVAATKEKQEKSRKSLLPEKYQTQVILLFQVFLGAAIAVVLGSLTGINYSLWALALGIIGTYFGFYQGSMMEKANSFGITMALLIVVVMSSMNSITPSMFTDYLPEVLLIMVVGIIGILIGGYFSSKLFKWNPNKGIPVALTALFGFPGDYIICEEVSRSIGKDEKERKAIFNEILTPMLVGGFTTVTIASIVIASILVGTL</sequence>
<keyword evidence="1" id="KW-1133">Transmembrane helix</keyword>
<feature type="transmembrane region" description="Helical" evidence="1">
    <location>
        <begin position="6"/>
        <end position="25"/>
    </location>
</feature>
<proteinExistence type="predicted"/>
<feature type="transmembrane region" description="Helical" evidence="1">
    <location>
        <begin position="293"/>
        <end position="310"/>
    </location>
</feature>
<reference evidence="2 3" key="2">
    <citation type="journal article" date="2016" name="Genome Announc.">
        <title>Draft Genome Sequence of Oceanobacillus picturae Heshi-B3, Isolated from Fermented Rice Bran in a Traditional Japanese Seafood Dish.</title>
        <authorList>
            <person name="Akuzawa S."/>
            <person name="Nagaoka J."/>
            <person name="Kanekatsu M."/>
            <person name="Kanesaki Y."/>
            <person name="Suzuki T."/>
        </authorList>
    </citation>
    <scope>NUCLEOTIDE SEQUENCE [LARGE SCALE GENOMIC DNA]</scope>
    <source>
        <strain evidence="2 3">Heshi-B3</strain>
    </source>
</reference>
<name>A0A0U9H7P8_9BACI</name>
<dbReference type="AlphaFoldDB" id="A0A0U9H7P8"/>
<keyword evidence="1" id="KW-0812">Transmembrane</keyword>
<protein>
    <submittedName>
        <fullName evidence="2">Integral membrane protein</fullName>
    </submittedName>
</protein>
<dbReference type="Proteomes" id="UP000052946">
    <property type="component" value="Unassembled WGS sequence"/>
</dbReference>
<dbReference type="EMBL" id="BBXV01000030">
    <property type="protein sequence ID" value="GAQ18682.1"/>
    <property type="molecule type" value="Genomic_DNA"/>
</dbReference>
<keyword evidence="1" id="KW-0472">Membrane</keyword>
<dbReference type="RefSeq" id="WP_058950612.1">
    <property type="nucleotide sequence ID" value="NZ_BBXV01000030.1"/>
</dbReference>
<evidence type="ECO:0000256" key="1">
    <source>
        <dbReference type="SAM" id="Phobius"/>
    </source>
</evidence>
<feature type="transmembrane region" description="Helical" evidence="1">
    <location>
        <begin position="235"/>
        <end position="251"/>
    </location>
</feature>
<dbReference type="CDD" id="cd21416">
    <property type="entry name" value="HDC_protein"/>
    <property type="match status" value="1"/>
</dbReference>
<evidence type="ECO:0000313" key="2">
    <source>
        <dbReference type="EMBL" id="GAQ18682.1"/>
    </source>
</evidence>
<feature type="transmembrane region" description="Helical" evidence="1">
    <location>
        <begin position="141"/>
        <end position="169"/>
    </location>
</feature>
<evidence type="ECO:0000313" key="3">
    <source>
        <dbReference type="Proteomes" id="UP000052946"/>
    </source>
</evidence>
<dbReference type="OrthoDB" id="3243277at2"/>
<comment type="caution">
    <text evidence="2">The sequence shown here is derived from an EMBL/GenBank/DDBJ whole genome shotgun (WGS) entry which is preliminary data.</text>
</comment>
<feature type="transmembrane region" description="Helical" evidence="1">
    <location>
        <begin position="263"/>
        <end position="281"/>
    </location>
</feature>
<feature type="transmembrane region" description="Helical" evidence="1">
    <location>
        <begin position="57"/>
        <end position="78"/>
    </location>
</feature>
<accession>A0A0U9H7P8</accession>
<feature type="transmembrane region" description="Helical" evidence="1">
    <location>
        <begin position="32"/>
        <end position="51"/>
    </location>
</feature>
<feature type="transmembrane region" description="Helical" evidence="1">
    <location>
        <begin position="90"/>
        <end position="108"/>
    </location>
</feature>
<gene>
    <name evidence="2" type="ORF">OPHB3_2623</name>
</gene>
<dbReference type="InterPro" id="IPR049576">
    <property type="entry name" value="HDC-like"/>
</dbReference>
<organism evidence="2 3">
    <name type="scientific">Oceanobacillus picturae</name>
    <dbReference type="NCBI Taxonomy" id="171693"/>
    <lineage>
        <taxon>Bacteria</taxon>
        <taxon>Bacillati</taxon>
        <taxon>Bacillota</taxon>
        <taxon>Bacilli</taxon>
        <taxon>Bacillales</taxon>
        <taxon>Bacillaceae</taxon>
        <taxon>Oceanobacillus</taxon>
    </lineage>
</organism>
<reference evidence="3" key="1">
    <citation type="submission" date="2015-07" db="EMBL/GenBank/DDBJ databases">
        <title>Draft Genome Sequence of Oceanobacillus picturae Heshi-B3 that Was Isolated from Fermented Rice Bran with Aging Salted Mackerel, Which Was Named Heshiko as Traditional Fermented Seafood in Japan.</title>
        <authorList>
            <person name="Akuzawa S."/>
            <person name="Nakagawa J."/>
            <person name="Kanekatsu T."/>
            <person name="Kanesaki Y."/>
            <person name="Suzuki T."/>
        </authorList>
    </citation>
    <scope>NUCLEOTIDE SEQUENCE [LARGE SCALE GENOMIC DNA]</scope>
    <source>
        <strain evidence="3">Heshi-B3</strain>
    </source>
</reference>
<feature type="transmembrane region" description="Helical" evidence="1">
    <location>
        <begin position="361"/>
        <end position="385"/>
    </location>
</feature>
<feature type="transmembrane region" description="Helical" evidence="1">
    <location>
        <begin position="207"/>
        <end position="228"/>
    </location>
</feature>